<gene>
    <name evidence="1" type="ORF">S01H4_18064</name>
</gene>
<evidence type="ECO:0000313" key="1">
    <source>
        <dbReference type="EMBL" id="GAG66938.1"/>
    </source>
</evidence>
<dbReference type="EMBL" id="BART01007992">
    <property type="protein sequence ID" value="GAG66938.1"/>
    <property type="molecule type" value="Genomic_DNA"/>
</dbReference>
<comment type="caution">
    <text evidence="1">The sequence shown here is derived from an EMBL/GenBank/DDBJ whole genome shotgun (WGS) entry which is preliminary data.</text>
</comment>
<organism evidence="1">
    <name type="scientific">marine sediment metagenome</name>
    <dbReference type="NCBI Taxonomy" id="412755"/>
    <lineage>
        <taxon>unclassified sequences</taxon>
        <taxon>metagenomes</taxon>
        <taxon>ecological metagenomes</taxon>
    </lineage>
</organism>
<proteinExistence type="predicted"/>
<dbReference type="AlphaFoldDB" id="X1A2D2"/>
<protein>
    <submittedName>
        <fullName evidence="1">Uncharacterized protein</fullName>
    </submittedName>
</protein>
<accession>X1A2D2</accession>
<reference evidence="1" key="1">
    <citation type="journal article" date="2014" name="Front. Microbiol.">
        <title>High frequency of phylogenetically diverse reductive dehalogenase-homologous genes in deep subseafloor sedimentary metagenomes.</title>
        <authorList>
            <person name="Kawai M."/>
            <person name="Futagami T."/>
            <person name="Toyoda A."/>
            <person name="Takaki Y."/>
            <person name="Nishi S."/>
            <person name="Hori S."/>
            <person name="Arai W."/>
            <person name="Tsubouchi T."/>
            <person name="Morono Y."/>
            <person name="Uchiyama I."/>
            <person name="Ito T."/>
            <person name="Fujiyama A."/>
            <person name="Inagaki F."/>
            <person name="Takami H."/>
        </authorList>
    </citation>
    <scope>NUCLEOTIDE SEQUENCE</scope>
    <source>
        <strain evidence="1">Expedition CK06-06</strain>
    </source>
</reference>
<name>X1A2D2_9ZZZZ</name>
<feature type="non-terminal residue" evidence="1">
    <location>
        <position position="54"/>
    </location>
</feature>
<sequence length="54" mass="5970">METYQYRTNSNAAPFFSDPGDGFIEAETPMEALKDVVANYSHDCGLYSATIVKC</sequence>